<accession>A0ABQ0B1M1</accession>
<proteinExistence type="predicted"/>
<comment type="caution">
    <text evidence="8">The sequence shown here is derived from an EMBL/GenBank/DDBJ whole genome shotgun (WGS) entry which is preliminary data.</text>
</comment>
<evidence type="ECO:0000313" key="8">
    <source>
        <dbReference type="EMBL" id="GAA6270180.1"/>
    </source>
</evidence>
<dbReference type="Proteomes" id="UP001600894">
    <property type="component" value="Unassembled WGS sequence"/>
</dbReference>
<name>A0ABQ0B1M1_9FIRM</name>
<reference evidence="8 9" key="1">
    <citation type="submission" date="2024-04" db="EMBL/GenBank/DDBJ databases">
        <title>Defined microbial consortia suppress multidrug-resistant proinflammatory Enterobacteriaceae via ecological control.</title>
        <authorList>
            <person name="Furuichi M."/>
            <person name="Kawaguchi T."/>
            <person name="Pust M."/>
            <person name="Yasuma K."/>
            <person name="Plichta D."/>
            <person name="Hasegawa N."/>
            <person name="Ohya T."/>
            <person name="Bhattarai S."/>
            <person name="Sasajima S."/>
            <person name="Aoto Y."/>
            <person name="Tuganbaev T."/>
            <person name="Yaginuma M."/>
            <person name="Ueda M."/>
            <person name="Okahashi N."/>
            <person name="Amafuji K."/>
            <person name="Kiridooshi Y."/>
            <person name="Sugita K."/>
            <person name="Strazar M."/>
            <person name="Skelly A."/>
            <person name="Suda W."/>
            <person name="Hattori M."/>
            <person name="Nakamoto N."/>
            <person name="Caballero S."/>
            <person name="Norman J."/>
            <person name="Olle B."/>
            <person name="Tanoue T."/>
            <person name="Arita M."/>
            <person name="Bucci V."/>
            <person name="Atarashi K."/>
            <person name="Xavier R."/>
            <person name="Honda K."/>
        </authorList>
    </citation>
    <scope>NUCLEOTIDE SEQUENCE [LARGE SCALE GENOMIC DNA]</scope>
    <source>
        <strain evidence="9">f13</strain>
    </source>
</reference>
<keyword evidence="7" id="KW-0732">Signal</keyword>
<organism evidence="8 9">
    <name type="scientific">Enterocloster alcoholdehydrogenati</name>
    <dbReference type="NCBI Taxonomy" id="2547410"/>
    <lineage>
        <taxon>Bacteria</taxon>
        <taxon>Bacillati</taxon>
        <taxon>Bacillota</taxon>
        <taxon>Clostridia</taxon>
        <taxon>Lachnospirales</taxon>
        <taxon>Lachnospiraceae</taxon>
        <taxon>Enterocloster</taxon>
    </lineage>
</organism>
<keyword evidence="4 6" id="KW-1133">Transmembrane helix</keyword>
<evidence type="ECO:0000256" key="5">
    <source>
        <dbReference type="ARBA" id="ARBA00023136"/>
    </source>
</evidence>
<feature type="signal peptide" evidence="7">
    <location>
        <begin position="1"/>
        <end position="27"/>
    </location>
</feature>
<gene>
    <name evidence="8" type="ORF">F130042H8_32400</name>
</gene>
<protein>
    <recommendedName>
        <fullName evidence="10">Oxaloacetate decarboxylase (Na(+) extruding)</fullName>
    </recommendedName>
</protein>
<evidence type="ECO:0000256" key="4">
    <source>
        <dbReference type="ARBA" id="ARBA00022989"/>
    </source>
</evidence>
<dbReference type="EMBL" id="BAABXL010000001">
    <property type="protein sequence ID" value="GAA6270180.1"/>
    <property type="molecule type" value="Genomic_DNA"/>
</dbReference>
<keyword evidence="2" id="KW-1003">Cell membrane</keyword>
<evidence type="ECO:0000256" key="6">
    <source>
        <dbReference type="SAM" id="Phobius"/>
    </source>
</evidence>
<keyword evidence="3 6" id="KW-0812">Transmembrane</keyword>
<keyword evidence="9" id="KW-1185">Reference proteome</keyword>
<sequence>MYMRRLLKRMAAAALVSACLVSLSACSQKETDTEALSISTDGTPVEDSMADALILSAAQTLGASDEQLIVQAQLAEAQGDTASAGLYEEQLEVREEMGSLKHIDIEDGSVVLLEDGSYTVILPVEFTQGTKKYVMNLNMATGQLEAQFTDMSTGTEEDNSISSLLKTASVYTGVGMGTVFCVLIFISLLIACFKIIHTWEKGKKENAAAPAPTPAAASVPVQAGTPAVTGPELADDAELAAVMAAAIAAYEGTSPNGLVVRSIRRVSSSRRR</sequence>
<feature type="chain" id="PRO_5046417071" description="Oxaloacetate decarboxylase (Na(+) extruding)" evidence="7">
    <location>
        <begin position="28"/>
        <end position="272"/>
    </location>
</feature>
<dbReference type="Pfam" id="PF04277">
    <property type="entry name" value="OAD_gamma"/>
    <property type="match status" value="1"/>
</dbReference>
<evidence type="ECO:0000256" key="7">
    <source>
        <dbReference type="SAM" id="SignalP"/>
    </source>
</evidence>
<evidence type="ECO:0008006" key="10">
    <source>
        <dbReference type="Google" id="ProtNLM"/>
    </source>
</evidence>
<evidence type="ECO:0000256" key="1">
    <source>
        <dbReference type="ARBA" id="ARBA00004236"/>
    </source>
</evidence>
<evidence type="ECO:0000256" key="3">
    <source>
        <dbReference type="ARBA" id="ARBA00022692"/>
    </source>
</evidence>
<dbReference type="InterPro" id="IPR005899">
    <property type="entry name" value="Na_pump_deCOase"/>
</dbReference>
<feature type="transmembrane region" description="Helical" evidence="6">
    <location>
        <begin position="170"/>
        <end position="196"/>
    </location>
</feature>
<comment type="subcellular location">
    <subcellularLocation>
        <location evidence="1">Cell membrane</location>
    </subcellularLocation>
</comment>
<evidence type="ECO:0000313" key="9">
    <source>
        <dbReference type="Proteomes" id="UP001600894"/>
    </source>
</evidence>
<dbReference type="PROSITE" id="PS51257">
    <property type="entry name" value="PROKAR_LIPOPROTEIN"/>
    <property type="match status" value="1"/>
</dbReference>
<evidence type="ECO:0000256" key="2">
    <source>
        <dbReference type="ARBA" id="ARBA00022475"/>
    </source>
</evidence>
<keyword evidence="5 6" id="KW-0472">Membrane</keyword>